<sequence length="270" mass="31068">MNKKILAAAIAGLLIPALLAGQTRTETAYKKGTFYAFWGWNRAAYSNSDIHFKGNDYDFTLYRVKAHDRPTPFSYHNYFQIDRITIPQTNFKIGYFFKDNMAINIGVDHMKYVMDQNQTADISGSVRPGFENKVNPDGSVRLTEDFLMFEHTDGLNYINAEFEYYRNFYKYKNLKINGMIGGGLGFLLPKTNATLMGNERHDDFHISGFGLDAKAAADILLWDLFFLRCEGKEGYINMPSIRTTQSSSDKASQHFWFAEIDFLFGFAWHF</sequence>
<feature type="signal peptide" evidence="1">
    <location>
        <begin position="1"/>
        <end position="20"/>
    </location>
</feature>
<evidence type="ECO:0000256" key="1">
    <source>
        <dbReference type="SAM" id="SignalP"/>
    </source>
</evidence>
<proteinExistence type="predicted"/>
<gene>
    <name evidence="2" type="ORF">GGR21_003348</name>
</gene>
<keyword evidence="1" id="KW-0732">Signal</keyword>
<dbReference type="Proteomes" id="UP000555103">
    <property type="component" value="Unassembled WGS sequence"/>
</dbReference>
<name>A0A840CQV8_9BACT</name>
<evidence type="ECO:0000313" key="3">
    <source>
        <dbReference type="Proteomes" id="UP000555103"/>
    </source>
</evidence>
<reference evidence="2 3" key="1">
    <citation type="submission" date="2020-08" db="EMBL/GenBank/DDBJ databases">
        <title>Genomic Encyclopedia of Type Strains, Phase IV (KMG-IV): sequencing the most valuable type-strain genomes for metagenomic binning, comparative biology and taxonomic classification.</title>
        <authorList>
            <person name="Goeker M."/>
        </authorList>
    </citation>
    <scope>NUCLEOTIDE SEQUENCE [LARGE SCALE GENOMIC DNA]</scope>
    <source>
        <strain evidence="2 3">DSM 104969</strain>
    </source>
</reference>
<dbReference type="AlphaFoldDB" id="A0A840CQV8"/>
<dbReference type="EMBL" id="JACIEP010000013">
    <property type="protein sequence ID" value="MBB4037431.1"/>
    <property type="molecule type" value="Genomic_DNA"/>
</dbReference>
<evidence type="ECO:0008006" key="4">
    <source>
        <dbReference type="Google" id="ProtNLM"/>
    </source>
</evidence>
<keyword evidence="3" id="KW-1185">Reference proteome</keyword>
<feature type="chain" id="PRO_5032277296" description="Outer membrane protein beta-barrel domain-containing protein" evidence="1">
    <location>
        <begin position="21"/>
        <end position="270"/>
    </location>
</feature>
<dbReference type="RefSeq" id="WP_221233024.1">
    <property type="nucleotide sequence ID" value="NZ_JACIEP010000013.1"/>
</dbReference>
<protein>
    <recommendedName>
        <fullName evidence="4">Outer membrane protein beta-barrel domain-containing protein</fullName>
    </recommendedName>
</protein>
<accession>A0A840CQV8</accession>
<evidence type="ECO:0000313" key="2">
    <source>
        <dbReference type="EMBL" id="MBB4037431.1"/>
    </source>
</evidence>
<comment type="caution">
    <text evidence="2">The sequence shown here is derived from an EMBL/GenBank/DDBJ whole genome shotgun (WGS) entry which is preliminary data.</text>
</comment>
<organism evidence="2 3">
    <name type="scientific">Dysgonomonas hofstadii</name>
    <dbReference type="NCBI Taxonomy" id="637886"/>
    <lineage>
        <taxon>Bacteria</taxon>
        <taxon>Pseudomonadati</taxon>
        <taxon>Bacteroidota</taxon>
        <taxon>Bacteroidia</taxon>
        <taxon>Bacteroidales</taxon>
        <taxon>Dysgonomonadaceae</taxon>
        <taxon>Dysgonomonas</taxon>
    </lineage>
</organism>